<dbReference type="AlphaFoldDB" id="A0A3G1A5M0"/>
<reference evidence="2" key="1">
    <citation type="book" date="2010" name="EXTREMOPHILES" publisher="0:0-0">
        <title>Complete genome sequences of ten hyperthermophilic archaea reveal their metabolic capabilities and possible ecological roles.</title>
        <editorList>
            <person name="?"/>
        </editorList>
        <authorList>
            <person name="Ravin N.V."/>
            <person name="Mardanov A.V."/>
            <person name="Bonch-Osmolovskaya E.A."/>
            <person name="Skryabin K.G."/>
        </authorList>
    </citation>
    <scope>NUCLEOTIDE SEQUENCE [LARGE SCALE GENOMIC DNA]</scope>
    <source>
        <strain evidence="2">1505</strain>
    </source>
</reference>
<evidence type="ECO:0000313" key="2">
    <source>
        <dbReference type="Proteomes" id="UP000266720"/>
    </source>
</evidence>
<organism evidence="1 2">
    <name type="scientific">Thermofilum adornatum 1505</name>
    <dbReference type="NCBI Taxonomy" id="697581"/>
    <lineage>
        <taxon>Archaea</taxon>
        <taxon>Thermoproteota</taxon>
        <taxon>Thermoprotei</taxon>
        <taxon>Thermofilales</taxon>
        <taxon>Thermofilaceae</taxon>
        <taxon>Thermofilum</taxon>
    </lineage>
</organism>
<dbReference type="EMBL" id="CP007493">
    <property type="protein sequence ID" value="AJB41298.1"/>
    <property type="molecule type" value="Genomic_DNA"/>
</dbReference>
<accession>A0A3G1A5M0</accession>
<proteinExistence type="predicted"/>
<dbReference type="KEGG" id="tcb:TCARB_0222"/>
<evidence type="ECO:0000313" key="1">
    <source>
        <dbReference type="EMBL" id="AJB41298.1"/>
    </source>
</evidence>
<dbReference type="InterPro" id="IPR052968">
    <property type="entry name" value="Nucleotide_metab_enz"/>
</dbReference>
<evidence type="ECO:0008006" key="3">
    <source>
        <dbReference type="Google" id="ProtNLM"/>
    </source>
</evidence>
<dbReference type="Proteomes" id="UP000266720">
    <property type="component" value="Chromosome"/>
</dbReference>
<dbReference type="SUPFAM" id="SSF64182">
    <property type="entry name" value="DHH phosphoesterases"/>
    <property type="match status" value="1"/>
</dbReference>
<protein>
    <recommendedName>
        <fullName evidence="3">DHHA1 domain-containing protein</fullName>
    </recommendedName>
</protein>
<dbReference type="PANTHER" id="PTHR42146">
    <property type="entry name" value="3',5'-CYCLIC-NUCLEOTIDE PHOSPHODIESTERASE"/>
    <property type="match status" value="1"/>
</dbReference>
<dbReference type="STRING" id="697581.TCARB_0222"/>
<sequence length="324" mass="36497">MSKPTIFISHGDLDGMSATAVIADTIRKKCPETRLIFLFSQPHELDKALLQVPEEFEELYLVDIAIDTELWPKLSLILYEISKRGKIIWLDHHPSTLSFSDNLTKIGIQTILENMRSAASIARKFLQDTSDPSFYESIVKLGEASDLAIKLEKDDPLYHSLETLSIALAYKTREEQLRKKILSSWLNKKIIVPDEAAEAAQEGEKIYRELYQEAKQNIIFETDKLLIADLRNRRVYGFIGRIASVLAGEKEKPVILLTRLGETATLITYRAPAKNSYEKMSKIVADIARSYGGGGGHLAAFSYKVPSAYMENILKELIDATNSL</sequence>
<name>A0A3G1A5M0_9CREN</name>
<gene>
    <name evidence="1" type="ORF">TCARB_0222</name>
</gene>
<dbReference type="InterPro" id="IPR038763">
    <property type="entry name" value="DHH_sf"/>
</dbReference>
<dbReference type="PANTHER" id="PTHR42146:SF1">
    <property type="entry name" value="OLIGORIBONUCLEASE NRNB"/>
    <property type="match status" value="1"/>
</dbReference>